<dbReference type="GeneID" id="9498870"/>
<dbReference type="InterPro" id="IPR001173">
    <property type="entry name" value="Glyco_trans_2-like"/>
</dbReference>
<dbReference type="CAZy" id="GT2">
    <property type="family name" value="Glycosyltransferase Family 2"/>
</dbReference>
<dbReference type="GO" id="GO:0016740">
    <property type="term" value="F:transferase activity"/>
    <property type="evidence" value="ECO:0007669"/>
    <property type="project" value="UniProtKB-KW"/>
</dbReference>
<organism evidence="3 4">
    <name type="scientific">Acidilobus saccharovorans (strain DSM 16705 / JCM 18335 / VKM B-2471 / 345-15)</name>
    <dbReference type="NCBI Taxonomy" id="666510"/>
    <lineage>
        <taxon>Archaea</taxon>
        <taxon>Thermoproteota</taxon>
        <taxon>Thermoprotei</taxon>
        <taxon>Acidilobales</taxon>
        <taxon>Acidilobaceae</taxon>
        <taxon>Acidilobus</taxon>
    </lineage>
</organism>
<evidence type="ECO:0000313" key="4">
    <source>
        <dbReference type="Proteomes" id="UP000000346"/>
    </source>
</evidence>
<gene>
    <name evidence="3" type="ordered locus">ASAC_0637</name>
</gene>
<keyword evidence="4" id="KW-1185">Reference proteome</keyword>
<accession>D9Q155</accession>
<dbReference type="PANTHER" id="PTHR43685:SF11">
    <property type="entry name" value="GLYCOSYLTRANSFERASE TAGX-RELATED"/>
    <property type="match status" value="1"/>
</dbReference>
<dbReference type="PANTHER" id="PTHR43685">
    <property type="entry name" value="GLYCOSYLTRANSFERASE"/>
    <property type="match status" value="1"/>
</dbReference>
<evidence type="ECO:0000259" key="2">
    <source>
        <dbReference type="Pfam" id="PF00535"/>
    </source>
</evidence>
<keyword evidence="3" id="KW-0808">Transferase</keyword>
<dbReference type="AlphaFoldDB" id="D9Q155"/>
<evidence type="ECO:0000313" key="3">
    <source>
        <dbReference type="EMBL" id="ADL19043.1"/>
    </source>
</evidence>
<name>D9Q155_ACIS3</name>
<protein>
    <submittedName>
        <fullName evidence="3">Glycosyl transferase</fullName>
    </submittedName>
</protein>
<dbReference type="STRING" id="666510.ASAC_0637"/>
<dbReference type="KEGG" id="asc:ASAC_0637"/>
<dbReference type="RefSeq" id="WP_013266555.1">
    <property type="nucleotide sequence ID" value="NC_014374.1"/>
</dbReference>
<dbReference type="SUPFAM" id="SSF53448">
    <property type="entry name" value="Nucleotide-diphospho-sugar transferases"/>
    <property type="match status" value="1"/>
</dbReference>
<evidence type="ECO:0000256" key="1">
    <source>
        <dbReference type="SAM" id="MobiDB-lite"/>
    </source>
</evidence>
<dbReference type="OrthoDB" id="42128at2157"/>
<proteinExistence type="predicted"/>
<dbReference type="eggNOG" id="arCOG01397">
    <property type="taxonomic scope" value="Archaea"/>
</dbReference>
<dbReference type="Gene3D" id="3.90.550.10">
    <property type="entry name" value="Spore Coat Polysaccharide Biosynthesis Protein SpsA, Chain A"/>
    <property type="match status" value="1"/>
</dbReference>
<dbReference type="CDD" id="cd00761">
    <property type="entry name" value="Glyco_tranf_GTA_type"/>
    <property type="match status" value="1"/>
</dbReference>
<feature type="region of interest" description="Disordered" evidence="1">
    <location>
        <begin position="357"/>
        <end position="389"/>
    </location>
</feature>
<dbReference type="EMBL" id="CP001742">
    <property type="protein sequence ID" value="ADL19043.1"/>
    <property type="molecule type" value="Genomic_DNA"/>
</dbReference>
<feature type="domain" description="Glycosyltransferase 2-like" evidence="2">
    <location>
        <begin position="8"/>
        <end position="122"/>
    </location>
</feature>
<dbReference type="Pfam" id="PF00535">
    <property type="entry name" value="Glycos_transf_2"/>
    <property type="match status" value="1"/>
</dbReference>
<dbReference type="HOGENOM" id="CLU_709034_0_0_2"/>
<dbReference type="InterPro" id="IPR029044">
    <property type="entry name" value="Nucleotide-diphossugar_trans"/>
</dbReference>
<sequence length="389" mass="43893">MSSAGPISVIVTAYNRRQYLPYALRSLEAQTLPRDRFEVIVVKNFEDKESDEIIRRNGWKEVYSDEQWQGRFLLAGLEEAKGDIITFLEDDDMYREVRLEKVYRGLGSHAMFYNLQQPIDANGREIGVRLRPREPPRELEVSDAREVVLYNLDFNASSMAVQRRVAERARLDLVRKSVDTALAAAALEAGSIRVVPERLTLYRVHSENTSATRGLTAEALARKYMEYYRDYMALREATTSKVSRELLDFRATYFGSILCLGRGIEGVEVKVRPLKAVWLRLRGWPVNRGAVLGSILCLVPADLVRALRLRRFLLPAGEEPGGSAVKAAKVLFVAPSPRRRVHQRRWAALNASVPGPSLGQPIKDRGGLQGRPWVPGPLCRQRGLPGAQR</sequence>
<dbReference type="Proteomes" id="UP000000346">
    <property type="component" value="Chromosome"/>
</dbReference>
<dbReference type="InParanoid" id="D9Q155"/>
<dbReference type="InterPro" id="IPR050834">
    <property type="entry name" value="Glycosyltransf_2"/>
</dbReference>
<reference evidence="3 4" key="1">
    <citation type="journal article" date="2010" name="Appl. Environ. Microbiol.">
        <title>The genome sequence of the crenarchaeon Acidilobus saccharovorans supports a new order, Acidilobales, and suggests an important ecological role in terrestrial acidic hot springs.</title>
        <authorList>
            <person name="Mardanov A.V."/>
            <person name="Svetlitchnyi V.A."/>
            <person name="Beletsky A.V."/>
            <person name="Prokofeva M.I."/>
            <person name="Bonch-Osmolovskaya E.A."/>
            <person name="Ravin N.V."/>
            <person name="Skryabin K.G."/>
        </authorList>
    </citation>
    <scope>NUCLEOTIDE SEQUENCE [LARGE SCALE GENOMIC DNA]</scope>
    <source>
        <strain evidence="4">DSM 16705 / JCM 18335 / VKM B-2471 / 345-15</strain>
    </source>
</reference>